<evidence type="ECO:0000256" key="2">
    <source>
        <dbReference type="ARBA" id="ARBA00022603"/>
    </source>
</evidence>
<reference evidence="7" key="1">
    <citation type="submission" date="2023-02" db="EMBL/GenBank/DDBJ databases">
        <title>Identification and recombinant expression of a fungal hydrolase from Papiliotrema laurentii that hydrolyzes apple cutin and clears colloidal polyester polyurethane.</title>
        <authorList>
            <consortium name="DOE Joint Genome Institute"/>
            <person name="Roman V.A."/>
            <person name="Bojanowski C."/>
            <person name="Crable B.R."/>
            <person name="Wagner D.N."/>
            <person name="Hung C.S."/>
            <person name="Nadeau L.J."/>
            <person name="Schratz L."/>
            <person name="Haridas S."/>
            <person name="Pangilinan J."/>
            <person name="Lipzen A."/>
            <person name="Na H."/>
            <person name="Yan M."/>
            <person name="Ng V."/>
            <person name="Grigoriev I.V."/>
            <person name="Spatafora J.W."/>
            <person name="Barlow D."/>
            <person name="Biffinger J."/>
            <person name="Kelley-Loughnane N."/>
            <person name="Varaljay V.A."/>
            <person name="Crookes-Goodson W.J."/>
        </authorList>
    </citation>
    <scope>NUCLEOTIDE SEQUENCE</scope>
    <source>
        <strain evidence="7">5307AH</strain>
    </source>
</reference>
<comment type="caution">
    <text evidence="7">The sequence shown here is derived from an EMBL/GenBank/DDBJ whole genome shotgun (WGS) entry which is preliminary data.</text>
</comment>
<keyword evidence="5" id="KW-0804">Transcription</keyword>
<dbReference type="PROSITE" id="PS01124">
    <property type="entry name" value="HTH_ARAC_FAMILY_2"/>
    <property type="match status" value="1"/>
</dbReference>
<dbReference type="InterPro" id="IPR009057">
    <property type="entry name" value="Homeodomain-like_sf"/>
</dbReference>
<feature type="domain" description="HTH araC/xylS-type" evidence="6">
    <location>
        <begin position="235"/>
        <end position="288"/>
    </location>
</feature>
<dbReference type="Gene3D" id="3.40.10.10">
    <property type="entry name" value="DNA Methylphosphotriester Repair Domain"/>
    <property type="match status" value="1"/>
</dbReference>
<keyword evidence="3" id="KW-0805">Transcription regulation</keyword>
<dbReference type="SUPFAM" id="SSF57884">
    <property type="entry name" value="Ada DNA repair protein, N-terminal domain (N-Ada 10)"/>
    <property type="match status" value="1"/>
</dbReference>
<sequence length="300" mass="32773">MTLPDADDVTGHQIETGLVSLAYGIDRPDETDLLLGQSTLHQPHLLLSASSGTNYAVRPRAKSGTMDCLAIDCSSCVTTNARSCAVVIDPPAAPGPLITLNDLDARTDQETPSRHTDSESHFATSPDVFVSIGTKNGLEDTKQLLSSLPTFLTDQERWAAVQTRDPLAAESFLYLVKSTKIYCRPTCPSRRPLLSNVSFASTAEEAEQKGYRPCRRCKPHCALTASAERRLGAVNAVQEIIMRRAGLEEHQPGLEEMAALVGMSKFYLLRVFKEEVGVSPAEYARALRRVLDNARDGQQE</sequence>
<dbReference type="Proteomes" id="UP001182556">
    <property type="component" value="Unassembled WGS sequence"/>
</dbReference>
<accession>A0AAD9FQG1</accession>
<dbReference type="GO" id="GO:0008270">
    <property type="term" value="F:zinc ion binding"/>
    <property type="evidence" value="ECO:0007669"/>
    <property type="project" value="InterPro"/>
</dbReference>
<dbReference type="InterPro" id="IPR018060">
    <property type="entry name" value="HTH_AraC"/>
</dbReference>
<dbReference type="GO" id="GO:0006281">
    <property type="term" value="P:DNA repair"/>
    <property type="evidence" value="ECO:0007669"/>
    <property type="project" value="InterPro"/>
</dbReference>
<dbReference type="GO" id="GO:0008168">
    <property type="term" value="F:methyltransferase activity"/>
    <property type="evidence" value="ECO:0007669"/>
    <property type="project" value="UniProtKB-KW"/>
</dbReference>
<dbReference type="InterPro" id="IPR035451">
    <property type="entry name" value="Ada-like_dom_sf"/>
</dbReference>
<protein>
    <recommendedName>
        <fullName evidence="6">HTH araC/xylS-type domain-containing protein</fullName>
    </recommendedName>
</protein>
<evidence type="ECO:0000256" key="1">
    <source>
        <dbReference type="ARBA" id="ARBA00001947"/>
    </source>
</evidence>
<dbReference type="GO" id="GO:0003700">
    <property type="term" value="F:DNA-binding transcription factor activity"/>
    <property type="evidence" value="ECO:0007669"/>
    <property type="project" value="InterPro"/>
</dbReference>
<dbReference type="GO" id="GO:0043565">
    <property type="term" value="F:sequence-specific DNA binding"/>
    <property type="evidence" value="ECO:0007669"/>
    <property type="project" value="InterPro"/>
</dbReference>
<dbReference type="GO" id="GO:0032259">
    <property type="term" value="P:methylation"/>
    <property type="evidence" value="ECO:0007669"/>
    <property type="project" value="UniProtKB-KW"/>
</dbReference>
<organism evidence="7 8">
    <name type="scientific">Papiliotrema laurentii</name>
    <name type="common">Cryptococcus laurentii</name>
    <dbReference type="NCBI Taxonomy" id="5418"/>
    <lineage>
        <taxon>Eukaryota</taxon>
        <taxon>Fungi</taxon>
        <taxon>Dikarya</taxon>
        <taxon>Basidiomycota</taxon>
        <taxon>Agaricomycotina</taxon>
        <taxon>Tremellomycetes</taxon>
        <taxon>Tremellales</taxon>
        <taxon>Rhynchogastremaceae</taxon>
        <taxon>Papiliotrema</taxon>
    </lineage>
</organism>
<proteinExistence type="predicted"/>
<evidence type="ECO:0000256" key="4">
    <source>
        <dbReference type="ARBA" id="ARBA00023159"/>
    </source>
</evidence>
<evidence type="ECO:0000256" key="3">
    <source>
        <dbReference type="ARBA" id="ARBA00023015"/>
    </source>
</evidence>
<evidence type="ECO:0000313" key="7">
    <source>
        <dbReference type="EMBL" id="KAK1922857.1"/>
    </source>
</evidence>
<keyword evidence="2" id="KW-0808">Transferase</keyword>
<comment type="cofactor">
    <cofactor evidence="1">
        <name>Zn(2+)</name>
        <dbReference type="ChEBI" id="CHEBI:29105"/>
    </cofactor>
</comment>
<dbReference type="Gene3D" id="1.10.10.60">
    <property type="entry name" value="Homeodomain-like"/>
    <property type="match status" value="1"/>
</dbReference>
<name>A0AAD9FQG1_PAPLA</name>
<dbReference type="InterPro" id="IPR004026">
    <property type="entry name" value="Ada_DNA_repair_Zn-bd"/>
</dbReference>
<dbReference type="SUPFAM" id="SSF46689">
    <property type="entry name" value="Homeodomain-like"/>
    <property type="match status" value="1"/>
</dbReference>
<dbReference type="EMBL" id="JAODAN010000007">
    <property type="protein sequence ID" value="KAK1922857.1"/>
    <property type="molecule type" value="Genomic_DNA"/>
</dbReference>
<evidence type="ECO:0000259" key="6">
    <source>
        <dbReference type="PROSITE" id="PS01124"/>
    </source>
</evidence>
<evidence type="ECO:0000256" key="5">
    <source>
        <dbReference type="ARBA" id="ARBA00023163"/>
    </source>
</evidence>
<dbReference type="Pfam" id="PF02805">
    <property type="entry name" value="Ada_Zn_binding"/>
    <property type="match status" value="1"/>
</dbReference>
<keyword evidence="8" id="KW-1185">Reference proteome</keyword>
<evidence type="ECO:0000313" key="8">
    <source>
        <dbReference type="Proteomes" id="UP001182556"/>
    </source>
</evidence>
<keyword evidence="4" id="KW-0010">Activator</keyword>
<gene>
    <name evidence="7" type="ORF">DB88DRAFT_320664</name>
</gene>
<dbReference type="AlphaFoldDB" id="A0AAD9FQG1"/>
<keyword evidence="2" id="KW-0489">Methyltransferase</keyword>